<dbReference type="AlphaFoldDB" id="A0A518V960"/>
<dbReference type="EMBL" id="CP033464">
    <property type="protein sequence ID" value="QDX93528.1"/>
    <property type="molecule type" value="Genomic_DNA"/>
</dbReference>
<dbReference type="PANTHER" id="PTHR30543:SF21">
    <property type="entry name" value="NAD(P)H-DEPENDENT FMN REDUCTASE LOT6"/>
    <property type="match status" value="1"/>
</dbReference>
<protein>
    <submittedName>
        <fullName evidence="3">NADPH-dependent oxidoreductase</fullName>
    </submittedName>
</protein>
<dbReference type="InterPro" id="IPR050712">
    <property type="entry name" value="NAD(P)H-dep_reductase"/>
</dbReference>
<name>A0A518V960_BRELA</name>
<dbReference type="PROSITE" id="PS50902">
    <property type="entry name" value="FLAVODOXIN_LIKE"/>
    <property type="match status" value="1"/>
</dbReference>
<dbReference type="GO" id="GO:0010181">
    <property type="term" value="F:FMN binding"/>
    <property type="evidence" value="ECO:0007669"/>
    <property type="project" value="InterPro"/>
</dbReference>
<dbReference type="SUPFAM" id="SSF52218">
    <property type="entry name" value="Flavoproteins"/>
    <property type="match status" value="1"/>
</dbReference>
<gene>
    <name evidence="3" type="ORF">EEL30_15250</name>
</gene>
<dbReference type="GO" id="GO:0016651">
    <property type="term" value="F:oxidoreductase activity, acting on NAD(P)H"/>
    <property type="evidence" value="ECO:0007669"/>
    <property type="project" value="UniProtKB-ARBA"/>
</dbReference>
<organism evidence="3 4">
    <name type="scientific">Brevibacillus laterosporus</name>
    <name type="common">Bacillus laterosporus</name>
    <dbReference type="NCBI Taxonomy" id="1465"/>
    <lineage>
        <taxon>Bacteria</taxon>
        <taxon>Bacillati</taxon>
        <taxon>Bacillota</taxon>
        <taxon>Bacilli</taxon>
        <taxon>Bacillales</taxon>
        <taxon>Paenibacillaceae</taxon>
        <taxon>Brevibacillus</taxon>
    </lineage>
</organism>
<dbReference type="Gene3D" id="3.40.50.360">
    <property type="match status" value="1"/>
</dbReference>
<dbReference type="PANTHER" id="PTHR30543">
    <property type="entry name" value="CHROMATE REDUCTASE"/>
    <property type="match status" value="1"/>
</dbReference>
<dbReference type="Proteomes" id="UP000319432">
    <property type="component" value="Chromosome"/>
</dbReference>
<dbReference type="Pfam" id="PF03358">
    <property type="entry name" value="FMN_red"/>
    <property type="match status" value="1"/>
</dbReference>
<dbReference type="OrthoDB" id="9790975at2"/>
<reference evidence="3 4" key="1">
    <citation type="submission" date="2018-11" db="EMBL/GenBank/DDBJ databases">
        <title>Phylogenetic determinants of toxin gene distribution in genomes of Brevibacillus laterosporus.</title>
        <authorList>
            <person name="Glare T.R."/>
            <person name="Durrant A."/>
            <person name="Berry C."/>
            <person name="Palma L."/>
            <person name="Ormskirk M."/>
            <person name="Cox M.O."/>
        </authorList>
    </citation>
    <scope>NUCLEOTIDE SEQUENCE [LARGE SCALE GENOMIC DNA]</scope>
    <source>
        <strain evidence="3 4">1821L</strain>
    </source>
</reference>
<keyword evidence="4" id="KW-1185">Reference proteome</keyword>
<evidence type="ECO:0000259" key="2">
    <source>
        <dbReference type="PROSITE" id="PS50902"/>
    </source>
</evidence>
<accession>A0A518V960</accession>
<evidence type="ECO:0000313" key="3">
    <source>
        <dbReference type="EMBL" id="QDX93528.1"/>
    </source>
</evidence>
<dbReference type="GO" id="GO:0005829">
    <property type="term" value="C:cytosol"/>
    <property type="evidence" value="ECO:0007669"/>
    <property type="project" value="TreeGrafter"/>
</dbReference>
<dbReference type="InterPro" id="IPR005025">
    <property type="entry name" value="FMN_Rdtase-like_dom"/>
</dbReference>
<comment type="similarity">
    <text evidence="1">Belongs to the azoreductase type 2 family.</text>
</comment>
<sequence>MKIVGIAGTMNVDSSTKKVLQIVLESAKVEGADVELIHLAEWPLPLYDARNDTSTYPEIVHQFVKKVAEADALVIGSPEYHGTITGALKNSFDFLEGRFLHGKPAAIIGVAGGGMGATNTVNTLQLILRNLHAYPLPGSPTVANSYKAFKEDNTLYDERLQDRFVNLGKELVWMTKQLKQDK</sequence>
<dbReference type="InterPro" id="IPR008254">
    <property type="entry name" value="Flavodoxin/NO_synth"/>
</dbReference>
<dbReference type="InterPro" id="IPR029039">
    <property type="entry name" value="Flavoprotein-like_sf"/>
</dbReference>
<feature type="domain" description="Flavodoxin-like" evidence="2">
    <location>
        <begin position="1"/>
        <end position="182"/>
    </location>
</feature>
<proteinExistence type="inferred from homology"/>
<evidence type="ECO:0000256" key="1">
    <source>
        <dbReference type="ARBA" id="ARBA00009428"/>
    </source>
</evidence>
<evidence type="ECO:0000313" key="4">
    <source>
        <dbReference type="Proteomes" id="UP000319432"/>
    </source>
</evidence>